<dbReference type="Ensembl" id="ENSCMUT00000036045.1">
    <property type="protein sequence ID" value="ENSCMUP00000029975.1"/>
    <property type="gene ID" value="ENSCMUG00000018791.1"/>
</dbReference>
<reference evidence="4" key="3">
    <citation type="submission" date="2025-09" db="UniProtKB">
        <authorList>
            <consortium name="Ensembl"/>
        </authorList>
    </citation>
    <scope>IDENTIFICATION</scope>
</reference>
<dbReference type="PROSITE" id="PS50175">
    <property type="entry name" value="ASP_PROT_RETROV"/>
    <property type="match status" value="1"/>
</dbReference>
<evidence type="ECO:0000256" key="1">
    <source>
        <dbReference type="ARBA" id="ARBA00022670"/>
    </source>
</evidence>
<dbReference type="CDD" id="cd05482">
    <property type="entry name" value="HIV_retropepsin_like"/>
    <property type="match status" value="1"/>
</dbReference>
<dbReference type="Pfam" id="PF00077">
    <property type="entry name" value="RVP"/>
    <property type="match status" value="1"/>
</dbReference>
<dbReference type="GO" id="GO:0006508">
    <property type="term" value="P:proteolysis"/>
    <property type="evidence" value="ECO:0007669"/>
    <property type="project" value="UniProtKB-KW"/>
</dbReference>
<dbReference type="GO" id="GO:0004190">
    <property type="term" value="F:aspartic-type endopeptidase activity"/>
    <property type="evidence" value="ECO:0007669"/>
    <property type="project" value="UniProtKB-KW"/>
</dbReference>
<dbReference type="PROSITE" id="PS00141">
    <property type="entry name" value="ASP_PROTEASE"/>
    <property type="match status" value="1"/>
</dbReference>
<reference evidence="5" key="1">
    <citation type="submission" date="2019-10" db="EMBL/GenBank/DDBJ databases">
        <title>Corvus moneduloides (New Caledonian crow) genome, bCorMon1, primary haplotype.</title>
        <authorList>
            <person name="Rutz C."/>
            <person name="Fungtammasan C."/>
            <person name="Mountcastle J."/>
            <person name="Formenti G."/>
            <person name="Chow W."/>
            <person name="Howe K."/>
            <person name="Steele M.P."/>
            <person name="Fernandes J."/>
            <person name="Gilbert M.T.P."/>
            <person name="Fedrigo O."/>
            <person name="Jarvis E.D."/>
            <person name="Gemmell N."/>
        </authorList>
    </citation>
    <scope>NUCLEOTIDE SEQUENCE [LARGE SCALE GENOMIC DNA]</scope>
</reference>
<dbReference type="OMA" id="SANYHEE"/>
<accession>A0A8U7NYG0</accession>
<dbReference type="SUPFAM" id="SSF51283">
    <property type="entry name" value="dUTPase-like"/>
    <property type="match status" value="1"/>
</dbReference>
<evidence type="ECO:0000256" key="3">
    <source>
        <dbReference type="ARBA" id="ARBA00022801"/>
    </source>
</evidence>
<dbReference type="InterPro" id="IPR051592">
    <property type="entry name" value="HERV-K_Pro_peptidase_A2"/>
</dbReference>
<dbReference type="InterPro" id="IPR034170">
    <property type="entry name" value="Retropepsin-like_cat_dom"/>
</dbReference>
<dbReference type="InterPro" id="IPR001969">
    <property type="entry name" value="Aspartic_peptidase_AS"/>
</dbReference>
<dbReference type="AlphaFoldDB" id="A0A8U7NYG0"/>
<dbReference type="PANTHER" id="PTHR19422:SF123">
    <property type="entry name" value="RT1 CLASS I, LOCUS CE15"/>
    <property type="match status" value="1"/>
</dbReference>
<dbReference type="SUPFAM" id="SSF50630">
    <property type="entry name" value="Acid proteases"/>
    <property type="match status" value="1"/>
</dbReference>
<keyword evidence="3" id="KW-0378">Hydrolase</keyword>
<sequence>MVKYLPSDSNLLPPGAFCTLAACKLICFMNSSHYLIPTGVTGTSEEKQDFLIMGKDACRIIGLVVYPTIVSANYHEELTILAQALQPPLVVPAGTQLATAVAVPTTAVRGAIEMEGQPPITENSNVGPEIFWTEHIGRDRPLLTCSLMHNNKTIMVQGLLDTGADVTIISHLFWPKDWKLVTPPDTLTGIGGATLCLQSESAITVRGPEGKTAIVRPFIVRKPITVWGRDLLSQWGVKLEVDF</sequence>
<dbReference type="InterPro" id="IPR001995">
    <property type="entry name" value="Peptidase_A2_cat"/>
</dbReference>
<keyword evidence="2" id="KW-0064">Aspartyl protease</keyword>
<dbReference type="Proteomes" id="UP000694553">
    <property type="component" value="Unassembled WGS sequence"/>
</dbReference>
<evidence type="ECO:0000313" key="4">
    <source>
        <dbReference type="Ensembl" id="ENSCMUP00000029975.1"/>
    </source>
</evidence>
<proteinExistence type="predicted"/>
<dbReference type="InterPro" id="IPR021109">
    <property type="entry name" value="Peptidase_aspartic_dom_sf"/>
</dbReference>
<evidence type="ECO:0000256" key="2">
    <source>
        <dbReference type="ARBA" id="ARBA00022750"/>
    </source>
</evidence>
<reference evidence="4" key="2">
    <citation type="submission" date="2025-08" db="UniProtKB">
        <authorList>
            <consortium name="Ensembl"/>
        </authorList>
    </citation>
    <scope>IDENTIFICATION</scope>
</reference>
<dbReference type="PANTHER" id="PTHR19422">
    <property type="entry name" value="GAG RETROVIRAL POLYPROTEIN"/>
    <property type="match status" value="1"/>
</dbReference>
<protein>
    <submittedName>
        <fullName evidence="4">Uncharacterized protein</fullName>
    </submittedName>
</protein>
<dbReference type="InterPro" id="IPR018061">
    <property type="entry name" value="Retropepsins"/>
</dbReference>
<organism evidence="4 5">
    <name type="scientific">Corvus moneduloides</name>
    <name type="common">New Caledonian crow</name>
    <dbReference type="NCBI Taxonomy" id="1196302"/>
    <lineage>
        <taxon>Eukaryota</taxon>
        <taxon>Metazoa</taxon>
        <taxon>Chordata</taxon>
        <taxon>Craniata</taxon>
        <taxon>Vertebrata</taxon>
        <taxon>Euteleostomi</taxon>
        <taxon>Archelosauria</taxon>
        <taxon>Archosauria</taxon>
        <taxon>Dinosauria</taxon>
        <taxon>Saurischia</taxon>
        <taxon>Theropoda</taxon>
        <taxon>Coelurosauria</taxon>
        <taxon>Aves</taxon>
        <taxon>Neognathae</taxon>
        <taxon>Neoaves</taxon>
        <taxon>Telluraves</taxon>
        <taxon>Australaves</taxon>
        <taxon>Passeriformes</taxon>
        <taxon>Corvoidea</taxon>
        <taxon>Corvidae</taxon>
        <taxon>Corvus</taxon>
    </lineage>
</organism>
<dbReference type="Gene3D" id="2.40.70.10">
    <property type="entry name" value="Acid Proteases"/>
    <property type="match status" value="1"/>
</dbReference>
<evidence type="ECO:0000313" key="5">
    <source>
        <dbReference type="Proteomes" id="UP000694553"/>
    </source>
</evidence>
<dbReference type="PROSITE" id="PS51257">
    <property type="entry name" value="PROKAR_LIPOPROTEIN"/>
    <property type="match status" value="1"/>
</dbReference>
<keyword evidence="5" id="KW-1185">Reference proteome</keyword>
<dbReference type="InterPro" id="IPR036157">
    <property type="entry name" value="dUTPase-like_sf"/>
</dbReference>
<keyword evidence="1" id="KW-0645">Protease</keyword>
<name>A0A8U7NYG0_CORMO</name>